<name>A0A9D4NVR1_DERFA</name>
<keyword evidence="2" id="KW-0472">Membrane</keyword>
<feature type="signal peptide" evidence="3">
    <location>
        <begin position="1"/>
        <end position="16"/>
    </location>
</feature>
<reference evidence="4" key="1">
    <citation type="submission" date="2020-06" db="EMBL/GenBank/DDBJ databases">
        <authorList>
            <person name="Ji K."/>
            <person name="Li J."/>
        </authorList>
    </citation>
    <scope>NUCLEOTIDE SEQUENCE</scope>
    <source>
        <strain evidence="4">JKM2019</strain>
        <tissue evidence="4">Whole body</tissue>
    </source>
</reference>
<comment type="caution">
    <text evidence="4">The sequence shown here is derived from an EMBL/GenBank/DDBJ whole genome shotgun (WGS) entry which is preliminary data.</text>
</comment>
<feature type="region of interest" description="Disordered" evidence="1">
    <location>
        <begin position="279"/>
        <end position="303"/>
    </location>
</feature>
<dbReference type="EMBL" id="SDOV01000007">
    <property type="protein sequence ID" value="KAH7639228.1"/>
    <property type="molecule type" value="Genomic_DNA"/>
</dbReference>
<organism evidence="4">
    <name type="scientific">Dermatophagoides farinae</name>
    <name type="common">American house dust mite</name>
    <dbReference type="NCBI Taxonomy" id="6954"/>
    <lineage>
        <taxon>Eukaryota</taxon>
        <taxon>Metazoa</taxon>
        <taxon>Ecdysozoa</taxon>
        <taxon>Arthropoda</taxon>
        <taxon>Chelicerata</taxon>
        <taxon>Arachnida</taxon>
        <taxon>Acari</taxon>
        <taxon>Acariformes</taxon>
        <taxon>Sarcoptiformes</taxon>
        <taxon>Astigmata</taxon>
        <taxon>Psoroptidia</taxon>
        <taxon>Analgoidea</taxon>
        <taxon>Pyroglyphidae</taxon>
        <taxon>Dermatophagoidinae</taxon>
        <taxon>Dermatophagoides</taxon>
    </lineage>
</organism>
<feature type="compositionally biased region" description="Low complexity" evidence="1">
    <location>
        <begin position="68"/>
        <end position="99"/>
    </location>
</feature>
<sequence>MMAIILTLIRLTTWIGDNSNHHHRRHHNFINNPKLLTIKDHHRQYIQQYQNFYKNNQNNDEKSSNLRNNITIDNNHNNDNAKNKTQQNQKQQQQQQKQQSEPKWEIALQRQIVQQSNIIDCATLFLYLMSLYSVYNENYTLSSTTTISMIFMIVIKLYLILFDPIIIWWNIFQLIIPIIIIIVSLIYLIQLDYLIKYYETLFPTTTTPIPTTMTTSSSSTDTIYSDQERRLHQLAITNRNNNRELITSTSRPNDLPPTYQEALDCPFPKYYSDEIKVSMNNENDNDDNDRNSHLITNEKINEA</sequence>
<feature type="transmembrane region" description="Helical" evidence="2">
    <location>
        <begin position="166"/>
        <end position="189"/>
    </location>
</feature>
<dbReference type="Proteomes" id="UP000828236">
    <property type="component" value="Unassembled WGS sequence"/>
</dbReference>
<protein>
    <submittedName>
        <fullName evidence="4">Uncharacterized protein</fullName>
    </submittedName>
</protein>
<keyword evidence="2" id="KW-1133">Transmembrane helix</keyword>
<feature type="chain" id="PRO_5038418061" evidence="3">
    <location>
        <begin position="17"/>
        <end position="303"/>
    </location>
</feature>
<proteinExistence type="predicted"/>
<keyword evidence="3" id="KW-0732">Signal</keyword>
<dbReference type="AlphaFoldDB" id="A0A9D4NVR1"/>
<accession>A0A9D4NVR1</accession>
<evidence type="ECO:0000313" key="4">
    <source>
        <dbReference type="EMBL" id="KAH7639228.1"/>
    </source>
</evidence>
<gene>
    <name evidence="4" type="ORF">HUG17_3261</name>
</gene>
<evidence type="ECO:0000256" key="3">
    <source>
        <dbReference type="SAM" id="SignalP"/>
    </source>
</evidence>
<feature type="transmembrane region" description="Helical" evidence="2">
    <location>
        <begin position="141"/>
        <end position="159"/>
    </location>
</feature>
<reference evidence="4" key="2">
    <citation type="journal article" date="2021" name="World Allergy Organ. J.">
        <title>Chromosome-level assembly of Dermatophagoides farinae genome and transcriptome reveals two novel allergens Der f 37 and Der f 39.</title>
        <authorList>
            <person name="Chen J."/>
            <person name="Cai Z."/>
            <person name="Fan D."/>
            <person name="Hu J."/>
            <person name="Hou Y."/>
            <person name="He Y."/>
            <person name="Zhang Z."/>
            <person name="Zhao Z."/>
            <person name="Gao P."/>
            <person name="Hu W."/>
            <person name="Sun J."/>
            <person name="Li J."/>
            <person name="Ji K."/>
        </authorList>
    </citation>
    <scope>NUCLEOTIDE SEQUENCE</scope>
    <source>
        <strain evidence="4">JKM2019</strain>
    </source>
</reference>
<feature type="region of interest" description="Disordered" evidence="1">
    <location>
        <begin position="56"/>
        <end position="100"/>
    </location>
</feature>
<evidence type="ECO:0000256" key="2">
    <source>
        <dbReference type="SAM" id="Phobius"/>
    </source>
</evidence>
<keyword evidence="2" id="KW-0812">Transmembrane</keyword>
<evidence type="ECO:0000256" key="1">
    <source>
        <dbReference type="SAM" id="MobiDB-lite"/>
    </source>
</evidence>